<dbReference type="STRING" id="1855383.SAMN05216548_111132"/>
<sequence>MTSITLAGDGFDAAISTAGGIITRLRWSAAGTSIPLLRDAPDDATALQSACYPLVPFANRVAGNRFSFEGRSYAFQPNTDWDRHYLHGEGWLDEWQVVAQDERSLTLGFAHCGGGTPYAYEATQRFAIEDGALVLSLSVTNRGESTLPFGLGWHPYFAMTPQTTLKAPAAKFWTEVEGWLPGEATDIPEELDFSRPRGLPHHWVNNGFEDWSGVAEITWPEHSARLAMRADPIFRHAFVFVSDTGFDPGYKRDYFCFEPMTHLANGHNLEGLGGLKPLAPAETLSGSVRLKPELLG</sequence>
<reference evidence="1 2" key="1">
    <citation type="submission" date="2016-10" db="EMBL/GenBank/DDBJ databases">
        <authorList>
            <person name="de Groot N.N."/>
        </authorList>
    </citation>
    <scope>NUCLEOTIDE SEQUENCE [LARGE SCALE GENOMIC DNA]</scope>
    <source>
        <strain evidence="1 2">A52C2</strain>
    </source>
</reference>
<evidence type="ECO:0000313" key="1">
    <source>
        <dbReference type="EMBL" id="SER12142.1"/>
    </source>
</evidence>
<dbReference type="GO" id="GO:0030246">
    <property type="term" value="F:carbohydrate binding"/>
    <property type="evidence" value="ECO:0007669"/>
    <property type="project" value="InterPro"/>
</dbReference>
<keyword evidence="2" id="KW-1185">Reference proteome</keyword>
<dbReference type="OrthoDB" id="9796517at2"/>
<dbReference type="GO" id="GO:0005975">
    <property type="term" value="P:carbohydrate metabolic process"/>
    <property type="evidence" value="ECO:0007669"/>
    <property type="project" value="InterPro"/>
</dbReference>
<evidence type="ECO:0000313" key="2">
    <source>
        <dbReference type="Proteomes" id="UP000199647"/>
    </source>
</evidence>
<proteinExistence type="predicted"/>
<dbReference type="Gene3D" id="2.70.98.10">
    <property type="match status" value="1"/>
</dbReference>
<accession>A0A1H9LKV7</accession>
<gene>
    <name evidence="1" type="ORF">SAMN05216548_111132</name>
</gene>
<dbReference type="InterPro" id="IPR014718">
    <property type="entry name" value="GH-type_carb-bd"/>
</dbReference>
<dbReference type="CDD" id="cd09021">
    <property type="entry name" value="Aldose_epim_Ec_YphB"/>
    <property type="match status" value="1"/>
</dbReference>
<protein>
    <submittedName>
        <fullName evidence="1">Aldose 1-epimerase</fullName>
    </submittedName>
</protein>
<dbReference type="AlphaFoldDB" id="A0A1H9LKV7"/>
<dbReference type="SUPFAM" id="SSF74650">
    <property type="entry name" value="Galactose mutarotase-like"/>
    <property type="match status" value="1"/>
</dbReference>
<organism evidence="1 2">
    <name type="scientific">Faunimonas pinastri</name>
    <dbReference type="NCBI Taxonomy" id="1855383"/>
    <lineage>
        <taxon>Bacteria</taxon>
        <taxon>Pseudomonadati</taxon>
        <taxon>Pseudomonadota</taxon>
        <taxon>Alphaproteobacteria</taxon>
        <taxon>Hyphomicrobiales</taxon>
        <taxon>Afifellaceae</taxon>
        <taxon>Faunimonas</taxon>
    </lineage>
</organism>
<dbReference type="Pfam" id="PF01263">
    <property type="entry name" value="Aldose_epim"/>
    <property type="match status" value="1"/>
</dbReference>
<dbReference type="GO" id="GO:0016853">
    <property type="term" value="F:isomerase activity"/>
    <property type="evidence" value="ECO:0007669"/>
    <property type="project" value="InterPro"/>
</dbReference>
<name>A0A1H9LKV7_9HYPH</name>
<dbReference type="InterPro" id="IPR008183">
    <property type="entry name" value="Aldose_1/G6P_1-epimerase"/>
</dbReference>
<dbReference type="RefSeq" id="WP_092497868.1">
    <property type="nucleotide sequence ID" value="NZ_FOFG01000011.1"/>
</dbReference>
<dbReference type="Proteomes" id="UP000199647">
    <property type="component" value="Unassembled WGS sequence"/>
</dbReference>
<dbReference type="InterPro" id="IPR011013">
    <property type="entry name" value="Gal_mutarotase_sf_dom"/>
</dbReference>
<dbReference type="EMBL" id="FOFG01000011">
    <property type="protein sequence ID" value="SER12142.1"/>
    <property type="molecule type" value="Genomic_DNA"/>
</dbReference>